<keyword evidence="3" id="KW-0663">Pyridoxal phosphate</keyword>
<comment type="pathway">
    <text evidence="4">Amino-acid biosynthesis.</text>
</comment>
<dbReference type="GO" id="GO:0006564">
    <property type="term" value="P:L-serine biosynthetic process"/>
    <property type="evidence" value="ECO:0007669"/>
    <property type="project" value="InterPro"/>
</dbReference>
<name>A0A382NXZ4_9ZZZZ</name>
<dbReference type="InterPro" id="IPR015421">
    <property type="entry name" value="PyrdxlP-dep_Trfase_major"/>
</dbReference>
<comment type="cofactor">
    <cofactor evidence="1">
        <name>pyridoxal 5'-phosphate</name>
        <dbReference type="ChEBI" id="CHEBI:597326"/>
    </cofactor>
</comment>
<dbReference type="AlphaFoldDB" id="A0A382NXZ4"/>
<evidence type="ECO:0000313" key="7">
    <source>
        <dbReference type="EMBL" id="SVC64582.1"/>
    </source>
</evidence>
<feature type="non-terminal residue" evidence="7">
    <location>
        <position position="146"/>
    </location>
</feature>
<dbReference type="InterPro" id="IPR000192">
    <property type="entry name" value="Aminotrans_V_dom"/>
</dbReference>
<sequence length="146" mass="16129">MSDSVYNFGAGPATLPSSVIDQVKSNLHDFSNGMSIMEVSHRSAAFKDYADQSEVSIRKLLNISDDYVVLFLQGGATFQFTMVPQNLSERGSNKNYQTKGSANYLITGGWSKKAADYAKFHTSVNTVFDSSENSYTSVIDIKDWNI</sequence>
<dbReference type="Gene3D" id="3.40.640.10">
    <property type="entry name" value="Type I PLP-dependent aspartate aminotransferase-like (Major domain)"/>
    <property type="match status" value="1"/>
</dbReference>
<dbReference type="SUPFAM" id="SSF53383">
    <property type="entry name" value="PLP-dependent transferases"/>
    <property type="match status" value="1"/>
</dbReference>
<evidence type="ECO:0000256" key="1">
    <source>
        <dbReference type="ARBA" id="ARBA00001933"/>
    </source>
</evidence>
<dbReference type="PANTHER" id="PTHR43247:SF1">
    <property type="entry name" value="PHOSPHOSERINE AMINOTRANSFERASE"/>
    <property type="match status" value="1"/>
</dbReference>
<dbReference type="EMBL" id="UINC01102735">
    <property type="protein sequence ID" value="SVC64582.1"/>
    <property type="molecule type" value="Genomic_DNA"/>
</dbReference>
<evidence type="ECO:0000256" key="2">
    <source>
        <dbReference type="ARBA" id="ARBA00022679"/>
    </source>
</evidence>
<dbReference type="GO" id="GO:0004648">
    <property type="term" value="F:O-phospho-L-serine:2-oxoglutarate aminotransferase activity"/>
    <property type="evidence" value="ECO:0007669"/>
    <property type="project" value="UniProtKB-EC"/>
</dbReference>
<dbReference type="GO" id="GO:0005737">
    <property type="term" value="C:cytoplasm"/>
    <property type="evidence" value="ECO:0007669"/>
    <property type="project" value="TreeGrafter"/>
</dbReference>
<reference evidence="7" key="1">
    <citation type="submission" date="2018-05" db="EMBL/GenBank/DDBJ databases">
        <authorList>
            <person name="Lanie J.A."/>
            <person name="Ng W.-L."/>
            <person name="Kazmierczak K.M."/>
            <person name="Andrzejewski T.M."/>
            <person name="Davidsen T.M."/>
            <person name="Wayne K.J."/>
            <person name="Tettelin H."/>
            <person name="Glass J.I."/>
            <person name="Rusch D."/>
            <person name="Podicherti R."/>
            <person name="Tsui H.-C.T."/>
            <person name="Winkler M.E."/>
        </authorList>
    </citation>
    <scope>NUCLEOTIDE SEQUENCE</scope>
</reference>
<dbReference type="PANTHER" id="PTHR43247">
    <property type="entry name" value="PHOSPHOSERINE AMINOTRANSFERASE"/>
    <property type="match status" value="1"/>
</dbReference>
<evidence type="ECO:0000259" key="6">
    <source>
        <dbReference type="Pfam" id="PF00266"/>
    </source>
</evidence>
<protein>
    <recommendedName>
        <fullName evidence="6">Aminotransferase class V domain-containing protein</fullName>
    </recommendedName>
</protein>
<proteinExistence type="predicted"/>
<evidence type="ECO:0000256" key="3">
    <source>
        <dbReference type="ARBA" id="ARBA00022898"/>
    </source>
</evidence>
<gene>
    <name evidence="7" type="ORF">METZ01_LOCUS317436</name>
</gene>
<evidence type="ECO:0000256" key="5">
    <source>
        <dbReference type="ARBA" id="ARBA00049007"/>
    </source>
</evidence>
<keyword evidence="2" id="KW-0808">Transferase</keyword>
<dbReference type="InterPro" id="IPR022278">
    <property type="entry name" value="Pser_aminoTfrase"/>
</dbReference>
<dbReference type="GO" id="GO:0030170">
    <property type="term" value="F:pyridoxal phosphate binding"/>
    <property type="evidence" value="ECO:0007669"/>
    <property type="project" value="TreeGrafter"/>
</dbReference>
<organism evidence="7">
    <name type="scientific">marine metagenome</name>
    <dbReference type="NCBI Taxonomy" id="408172"/>
    <lineage>
        <taxon>unclassified sequences</taxon>
        <taxon>metagenomes</taxon>
        <taxon>ecological metagenomes</taxon>
    </lineage>
</organism>
<evidence type="ECO:0000256" key="4">
    <source>
        <dbReference type="ARBA" id="ARBA00029440"/>
    </source>
</evidence>
<dbReference type="InterPro" id="IPR015424">
    <property type="entry name" value="PyrdxlP-dep_Trfase"/>
</dbReference>
<accession>A0A382NXZ4</accession>
<feature type="domain" description="Aminotransferase class V" evidence="6">
    <location>
        <begin position="5"/>
        <end position="96"/>
    </location>
</feature>
<comment type="catalytic activity">
    <reaction evidence="5">
        <text>O-phospho-L-serine + 2-oxoglutarate = 3-phosphooxypyruvate + L-glutamate</text>
        <dbReference type="Rhea" id="RHEA:14329"/>
        <dbReference type="ChEBI" id="CHEBI:16810"/>
        <dbReference type="ChEBI" id="CHEBI:18110"/>
        <dbReference type="ChEBI" id="CHEBI:29985"/>
        <dbReference type="ChEBI" id="CHEBI:57524"/>
        <dbReference type="EC" id="2.6.1.52"/>
    </reaction>
</comment>
<dbReference type="Pfam" id="PF00266">
    <property type="entry name" value="Aminotran_5"/>
    <property type="match status" value="1"/>
</dbReference>